<name>A0A8S1J6K3_9CHLO</name>
<accession>A0A8S1J6K3</accession>
<evidence type="ECO:0000313" key="2">
    <source>
        <dbReference type="EMBL" id="CAD7702865.1"/>
    </source>
</evidence>
<dbReference type="Proteomes" id="UP000708148">
    <property type="component" value="Unassembled WGS sequence"/>
</dbReference>
<sequence length="105" mass="12172">MLWQKMRLQGLTAADIAAVNSSLQQLLAAVEKLSQLKEYRTPQVLRSMVRFYVVVILPLFYGPLWAQVKMEMGFVFALFLALMVRRCHCQSVWKSTQHQICTHTK</sequence>
<protein>
    <submittedName>
        <fullName evidence="2">Uncharacterized protein</fullName>
    </submittedName>
</protein>
<feature type="transmembrane region" description="Helical" evidence="1">
    <location>
        <begin position="49"/>
        <end position="66"/>
    </location>
</feature>
<keyword evidence="1" id="KW-0472">Membrane</keyword>
<evidence type="ECO:0000256" key="1">
    <source>
        <dbReference type="SAM" id="Phobius"/>
    </source>
</evidence>
<keyword evidence="3" id="KW-1185">Reference proteome</keyword>
<evidence type="ECO:0000313" key="3">
    <source>
        <dbReference type="Proteomes" id="UP000708148"/>
    </source>
</evidence>
<keyword evidence="1" id="KW-1133">Transmembrane helix</keyword>
<reference evidence="2" key="1">
    <citation type="submission" date="2020-12" db="EMBL/GenBank/DDBJ databases">
        <authorList>
            <person name="Iha C."/>
        </authorList>
    </citation>
    <scope>NUCLEOTIDE SEQUENCE</scope>
</reference>
<keyword evidence="1" id="KW-0812">Transmembrane</keyword>
<organism evidence="2 3">
    <name type="scientific">Ostreobium quekettii</name>
    <dbReference type="NCBI Taxonomy" id="121088"/>
    <lineage>
        <taxon>Eukaryota</taxon>
        <taxon>Viridiplantae</taxon>
        <taxon>Chlorophyta</taxon>
        <taxon>core chlorophytes</taxon>
        <taxon>Ulvophyceae</taxon>
        <taxon>TCBD clade</taxon>
        <taxon>Bryopsidales</taxon>
        <taxon>Ostreobineae</taxon>
        <taxon>Ostreobiaceae</taxon>
        <taxon>Ostreobium</taxon>
    </lineage>
</organism>
<gene>
    <name evidence="2" type="ORF">OSTQU699_LOCUS8222</name>
</gene>
<proteinExistence type="predicted"/>
<dbReference type="OrthoDB" id="536576at2759"/>
<dbReference type="EMBL" id="CAJHUC010001981">
    <property type="protein sequence ID" value="CAD7702865.1"/>
    <property type="molecule type" value="Genomic_DNA"/>
</dbReference>
<dbReference type="AlphaFoldDB" id="A0A8S1J6K3"/>
<comment type="caution">
    <text evidence="2">The sequence shown here is derived from an EMBL/GenBank/DDBJ whole genome shotgun (WGS) entry which is preliminary data.</text>
</comment>